<evidence type="ECO:0000313" key="2">
    <source>
        <dbReference type="Proteomes" id="UP001597216"/>
    </source>
</evidence>
<protein>
    <submittedName>
        <fullName evidence="1">DUF3368 domain-containing protein</fullName>
    </submittedName>
</protein>
<proteinExistence type="predicted"/>
<name>A0ABW3T4D2_9CAUL</name>
<dbReference type="InterPro" id="IPR029060">
    <property type="entry name" value="PIN-like_dom_sf"/>
</dbReference>
<dbReference type="Proteomes" id="UP001597216">
    <property type="component" value="Unassembled WGS sequence"/>
</dbReference>
<dbReference type="RefSeq" id="WP_377354273.1">
    <property type="nucleotide sequence ID" value="NZ_JBHTLQ010000041.1"/>
</dbReference>
<evidence type="ECO:0000313" key="1">
    <source>
        <dbReference type="EMBL" id="MFD1192044.1"/>
    </source>
</evidence>
<reference evidence="2" key="1">
    <citation type="journal article" date="2019" name="Int. J. Syst. Evol. Microbiol.">
        <title>The Global Catalogue of Microorganisms (GCM) 10K type strain sequencing project: providing services to taxonomists for standard genome sequencing and annotation.</title>
        <authorList>
            <consortium name="The Broad Institute Genomics Platform"/>
            <consortium name="The Broad Institute Genome Sequencing Center for Infectious Disease"/>
            <person name="Wu L."/>
            <person name="Ma J."/>
        </authorList>
    </citation>
    <scope>NUCLEOTIDE SEQUENCE [LARGE SCALE GENOMIC DNA]</scope>
    <source>
        <strain evidence="2">CCUG 55074</strain>
    </source>
</reference>
<dbReference type="SUPFAM" id="SSF88723">
    <property type="entry name" value="PIN domain-like"/>
    <property type="match status" value="1"/>
</dbReference>
<organism evidence="1 2">
    <name type="scientific">Phenylobacterium conjunctum</name>
    <dbReference type="NCBI Taxonomy" id="1298959"/>
    <lineage>
        <taxon>Bacteria</taxon>
        <taxon>Pseudomonadati</taxon>
        <taxon>Pseudomonadota</taxon>
        <taxon>Alphaproteobacteria</taxon>
        <taxon>Caulobacterales</taxon>
        <taxon>Caulobacteraceae</taxon>
        <taxon>Phenylobacterium</taxon>
    </lineage>
</organism>
<comment type="caution">
    <text evidence="1">The sequence shown here is derived from an EMBL/GenBank/DDBJ whole genome shotgun (WGS) entry which is preliminary data.</text>
</comment>
<sequence>MTVLVSDTSVIIDLERGELLESVFRLTVDFAVPDLLFHREVAGPLGDRLLALGLRVEELSPGEVQGATVLRRADASLSLPDTFAFALAQGRQWTLLTGDAGLRRTAEAHALDVHGTLWVLDQLEAQGACNLEALAAGLAKASGHPRCRLPRAEVNARLARYRR</sequence>
<dbReference type="InterPro" id="IPR021799">
    <property type="entry name" value="PIN-like_prokaryotic"/>
</dbReference>
<gene>
    <name evidence="1" type="ORF">ACFQ27_15760</name>
</gene>
<dbReference type="Pfam" id="PF11848">
    <property type="entry name" value="DUF3368"/>
    <property type="match status" value="1"/>
</dbReference>
<keyword evidence="2" id="KW-1185">Reference proteome</keyword>
<accession>A0ABW3T4D2</accession>
<dbReference type="EMBL" id="JBHTLQ010000041">
    <property type="protein sequence ID" value="MFD1192044.1"/>
    <property type="molecule type" value="Genomic_DNA"/>
</dbReference>